<dbReference type="Proteomes" id="UP000245444">
    <property type="component" value="Chromosome"/>
</dbReference>
<name>A0A2U8WV34_9HYPH</name>
<accession>A0A2U8WV34</accession>
<protein>
    <submittedName>
        <fullName evidence="2">Uncharacterized protein</fullName>
    </submittedName>
</protein>
<proteinExistence type="predicted"/>
<sequence length="72" mass="7633">MSTETDLLALAVENAELRLALADAQEQCVELAVDAGELHATIKELQARLAAVEAEHAAGRPQGSPPQQSERV</sequence>
<dbReference type="KEGG" id="mtea:DK419_25850"/>
<keyword evidence="3" id="KW-1185">Reference proteome</keyword>
<evidence type="ECO:0000313" key="2">
    <source>
        <dbReference type="EMBL" id="AWN49348.1"/>
    </source>
</evidence>
<reference evidence="2 3" key="1">
    <citation type="submission" date="2018-05" db="EMBL/GenBank/DDBJ databases">
        <title>Complete Genome Sequence of Methylobacterium sp. 17Sr1-28.</title>
        <authorList>
            <person name="Srinivasan S."/>
        </authorList>
    </citation>
    <scope>NUCLEOTIDE SEQUENCE [LARGE SCALE GENOMIC DNA]</scope>
    <source>
        <strain evidence="2 3">17Sr1-28</strain>
    </source>
</reference>
<gene>
    <name evidence="2" type="ORF">DK419_25850</name>
</gene>
<feature type="region of interest" description="Disordered" evidence="1">
    <location>
        <begin position="53"/>
        <end position="72"/>
    </location>
</feature>
<organism evidence="2 3">
    <name type="scientific">Methylobacterium terrae</name>
    <dbReference type="NCBI Taxonomy" id="2202827"/>
    <lineage>
        <taxon>Bacteria</taxon>
        <taxon>Pseudomonadati</taxon>
        <taxon>Pseudomonadota</taxon>
        <taxon>Alphaproteobacteria</taxon>
        <taxon>Hyphomicrobiales</taxon>
        <taxon>Methylobacteriaceae</taxon>
        <taxon>Methylobacterium</taxon>
    </lineage>
</organism>
<evidence type="ECO:0000256" key="1">
    <source>
        <dbReference type="SAM" id="MobiDB-lite"/>
    </source>
</evidence>
<evidence type="ECO:0000313" key="3">
    <source>
        <dbReference type="Proteomes" id="UP000245444"/>
    </source>
</evidence>
<dbReference type="AlphaFoldDB" id="A0A2U8WV34"/>
<dbReference type="OrthoDB" id="8004799at2"/>
<dbReference type="EMBL" id="CP029553">
    <property type="protein sequence ID" value="AWN49348.1"/>
    <property type="molecule type" value="Genomic_DNA"/>
</dbReference>